<dbReference type="InterPro" id="IPR003598">
    <property type="entry name" value="Ig_sub2"/>
</dbReference>
<dbReference type="SUPFAM" id="SSF48726">
    <property type="entry name" value="Immunoglobulin"/>
    <property type="match status" value="4"/>
</dbReference>
<dbReference type="Proteomes" id="UP000694910">
    <property type="component" value="Unplaced"/>
</dbReference>
<dbReference type="InterPro" id="IPR013106">
    <property type="entry name" value="Ig_V-set"/>
</dbReference>
<dbReference type="InterPro" id="IPR013783">
    <property type="entry name" value="Ig-like_fold"/>
</dbReference>
<dbReference type="Pfam" id="PF07686">
    <property type="entry name" value="V-set"/>
    <property type="match status" value="1"/>
</dbReference>
<dbReference type="GeneID" id="101404789"/>
<dbReference type="PROSITE" id="PS50835">
    <property type="entry name" value="IG_LIKE"/>
    <property type="match status" value="3"/>
</dbReference>
<dbReference type="Pfam" id="PF13927">
    <property type="entry name" value="Ig_3"/>
    <property type="match status" value="2"/>
</dbReference>
<evidence type="ECO:0000256" key="2">
    <source>
        <dbReference type="ARBA" id="ARBA00022692"/>
    </source>
</evidence>
<organism evidence="9 10">
    <name type="scientific">Ceratotherium simum simum</name>
    <name type="common">Southern white rhinoceros</name>
    <dbReference type="NCBI Taxonomy" id="73337"/>
    <lineage>
        <taxon>Eukaryota</taxon>
        <taxon>Metazoa</taxon>
        <taxon>Chordata</taxon>
        <taxon>Craniata</taxon>
        <taxon>Vertebrata</taxon>
        <taxon>Euteleostomi</taxon>
        <taxon>Mammalia</taxon>
        <taxon>Eutheria</taxon>
        <taxon>Laurasiatheria</taxon>
        <taxon>Perissodactyla</taxon>
        <taxon>Rhinocerotidae</taxon>
        <taxon>Ceratotherium</taxon>
    </lineage>
</organism>
<evidence type="ECO:0000256" key="6">
    <source>
        <dbReference type="ARBA" id="ARBA00023136"/>
    </source>
</evidence>
<feature type="domain" description="Ig-like" evidence="8">
    <location>
        <begin position="289"/>
        <end position="373"/>
    </location>
</feature>
<comment type="similarity">
    <text evidence="7">Belongs to the immunoglobulin superfamily. SIGLEC (sialic acid binding Ig-like lectin) family.</text>
</comment>
<gene>
    <name evidence="10" type="primary">LOC101404789</name>
</gene>
<name>A0ABM1DML4_CERSS</name>
<evidence type="ECO:0000256" key="5">
    <source>
        <dbReference type="ARBA" id="ARBA00022989"/>
    </source>
</evidence>
<evidence type="ECO:0000256" key="4">
    <source>
        <dbReference type="ARBA" id="ARBA00022889"/>
    </source>
</evidence>
<evidence type="ECO:0000256" key="1">
    <source>
        <dbReference type="ARBA" id="ARBA00004479"/>
    </source>
</evidence>
<evidence type="ECO:0000256" key="7">
    <source>
        <dbReference type="ARBA" id="ARBA00038361"/>
    </source>
</evidence>
<keyword evidence="5" id="KW-1133">Transmembrane helix</keyword>
<dbReference type="InterPro" id="IPR036179">
    <property type="entry name" value="Ig-like_dom_sf"/>
</dbReference>
<keyword evidence="9" id="KW-1185">Reference proteome</keyword>
<reference evidence="10" key="1">
    <citation type="submission" date="2025-08" db="UniProtKB">
        <authorList>
            <consortium name="RefSeq"/>
        </authorList>
    </citation>
    <scope>IDENTIFICATION</scope>
</reference>
<dbReference type="InterPro" id="IPR003599">
    <property type="entry name" value="Ig_sub"/>
</dbReference>
<dbReference type="CDD" id="cd05712">
    <property type="entry name" value="IgV_CD33"/>
    <property type="match status" value="1"/>
</dbReference>
<dbReference type="PANTHER" id="PTHR12035">
    <property type="entry name" value="SIALIC ACID BINDING IMMUNOGLOBULIN-LIKE LECTIN"/>
    <property type="match status" value="1"/>
</dbReference>
<feature type="domain" description="Ig-like" evidence="8">
    <location>
        <begin position="184"/>
        <end position="267"/>
    </location>
</feature>
<keyword evidence="6" id="KW-0472">Membrane</keyword>
<sequence>MSHCSDVLRGPGPALVAEEALKRGQEIQDRSSEPSISEMLLQLLLPLLWAGSLAQEGRFRLRVQESVTVQEGLCVRVPCTVVYPRIGYTDSDPAHGYWFQEGANPYQDAPVATNNPDHKVQEETQGRFHLLGDPWTNDCSLDIRDARRRDNGKYFFRVERGSFARYNYNENLLSVHVTALTQTPDVHIQGTLESGHPKNITCAVPWACERGTPPTFSWIGAALTSLGPKIPHSSVLTLTLGPQDHGTNLTCRVTFPGAGVSTERTVRLNVSYAPQNLIIRVLWGEGTGPEALGNGSSLTVQQGHSLRLVCVADSNPPPTMSWTQGSLTLTPSSPSNPGVLELPRVELGHHGKYVCRAWHLLGSLETALSLFVTNAPQKLTVHVFRDNSTVPEVLGNATSLPIQEGQSLRLVCDTDGNYPARLSWSRGSLTLSPSQPLDPGVLELPRVVLGDGGEFTCRAQNPWGSYHVSVNLIVQGEYSRTPAF</sequence>
<comment type="subcellular location">
    <subcellularLocation>
        <location evidence="1">Membrane</location>
        <topology evidence="1">Single-pass type I membrane protein</topology>
    </subcellularLocation>
</comment>
<evidence type="ECO:0000313" key="9">
    <source>
        <dbReference type="Proteomes" id="UP000694910"/>
    </source>
</evidence>
<keyword evidence="4" id="KW-0130">Cell adhesion</keyword>
<evidence type="ECO:0000256" key="3">
    <source>
        <dbReference type="ARBA" id="ARBA00022734"/>
    </source>
</evidence>
<proteinExistence type="inferred from homology"/>
<dbReference type="PANTHER" id="PTHR12035:SF132">
    <property type="entry name" value="MYELOID CELL SURFACE ANTIGEN CD33"/>
    <property type="match status" value="1"/>
</dbReference>
<evidence type="ECO:0000313" key="10">
    <source>
        <dbReference type="RefSeq" id="XP_014653045.1"/>
    </source>
</evidence>
<keyword evidence="2" id="KW-0812">Transmembrane</keyword>
<dbReference type="InterPro" id="IPR007110">
    <property type="entry name" value="Ig-like_dom"/>
</dbReference>
<accession>A0ABM1DML4</accession>
<keyword evidence="3" id="KW-0430">Lectin</keyword>
<dbReference type="RefSeq" id="XP_014653045.1">
    <property type="nucleotide sequence ID" value="XM_014797559.1"/>
</dbReference>
<evidence type="ECO:0000259" key="8">
    <source>
        <dbReference type="PROSITE" id="PS50835"/>
    </source>
</evidence>
<dbReference type="SMART" id="SM00409">
    <property type="entry name" value="IG"/>
    <property type="match status" value="4"/>
</dbReference>
<dbReference type="SMART" id="SM00408">
    <property type="entry name" value="IGc2"/>
    <property type="match status" value="2"/>
</dbReference>
<feature type="domain" description="Ig-like" evidence="8">
    <location>
        <begin position="391"/>
        <end position="475"/>
    </location>
</feature>
<dbReference type="Gene3D" id="2.60.40.10">
    <property type="entry name" value="Immunoglobulins"/>
    <property type="match status" value="4"/>
</dbReference>
<protein>
    <submittedName>
        <fullName evidence="10">Sialic acid-binding Ig-like lectin 13</fullName>
    </submittedName>
</protein>
<dbReference type="InterPro" id="IPR051036">
    <property type="entry name" value="SIGLEC"/>
</dbReference>